<dbReference type="PATRIC" id="fig|1235802.3.peg.2463"/>
<dbReference type="Proteomes" id="UP000012589">
    <property type="component" value="Unassembled WGS sequence"/>
</dbReference>
<dbReference type="STRING" id="1235802.C823_02327"/>
<evidence type="ECO:0008006" key="5">
    <source>
        <dbReference type="Google" id="ProtNLM"/>
    </source>
</evidence>
<feature type="chain" id="PRO_5004113969" description="DUF1002 domain-containing protein" evidence="2">
    <location>
        <begin position="28"/>
        <end position="408"/>
    </location>
</feature>
<evidence type="ECO:0000256" key="2">
    <source>
        <dbReference type="SAM" id="SignalP"/>
    </source>
</evidence>
<feature type="region of interest" description="Disordered" evidence="1">
    <location>
        <begin position="34"/>
        <end position="98"/>
    </location>
</feature>
<dbReference type="AlphaFoldDB" id="N2AL18"/>
<evidence type="ECO:0000313" key="4">
    <source>
        <dbReference type="Proteomes" id="UP000012589"/>
    </source>
</evidence>
<keyword evidence="4" id="KW-1185">Reference proteome</keyword>
<dbReference type="OrthoDB" id="9810153at2"/>
<dbReference type="EMBL" id="AQFT01000072">
    <property type="protein sequence ID" value="EMZ27203.1"/>
    <property type="molecule type" value="Genomic_DNA"/>
</dbReference>
<gene>
    <name evidence="3" type="ORF">C823_02327</name>
</gene>
<sequence>MSIKWKKWTALLLAGLIGFSSYGSARAAGVDQGMVSDGADQDTQAVDTGERTQSEDAGQGIRPENTDQSIQPEDEAQIAQPGDANVTGTDDASAPEGERPVVNAEIGENPGVEADISENDQDIHADITTDDEQDDHVVITEEDKPYLALGANLNNEQKNTVLNLMGVDPANLDQYQVVTVTNEEEHRYLDAYLDASIIGTRALSSVVIVKRDKGDGIHISTKNISYCTIGMYKNALATAGLEDADVIIAGPFPLSGTAALIGAMKAYADMEEAEIDTQSLDAAMNEIVVTGELNESLGDDVRTEEFIAYVKQKVVEGGLQSKEKIQEVLADACDKFEITLSEGEKESITALMEKIGSLDIDLDSLIEQAGSIYDSLKEMESSGGFLSKIAAFFKDLLDAIVRFFENLF</sequence>
<comment type="caution">
    <text evidence="3">The sequence shown here is derived from an EMBL/GenBank/DDBJ whole genome shotgun (WGS) entry which is preliminary data.</text>
</comment>
<evidence type="ECO:0000256" key="1">
    <source>
        <dbReference type="SAM" id="MobiDB-lite"/>
    </source>
</evidence>
<keyword evidence="2" id="KW-0732">Signal</keyword>
<proteinExistence type="predicted"/>
<name>N2AL18_9FIRM</name>
<evidence type="ECO:0000313" key="3">
    <source>
        <dbReference type="EMBL" id="EMZ27203.1"/>
    </source>
</evidence>
<dbReference type="Pfam" id="PF06207">
    <property type="entry name" value="DUF1002"/>
    <property type="match status" value="1"/>
</dbReference>
<dbReference type="eggNOG" id="COG4086">
    <property type="taxonomic scope" value="Bacteria"/>
</dbReference>
<dbReference type="HOGENOM" id="CLU_050671_2_0_9"/>
<feature type="signal peptide" evidence="2">
    <location>
        <begin position="1"/>
        <end position="27"/>
    </location>
</feature>
<reference evidence="3 4" key="1">
    <citation type="journal article" date="2014" name="Genome Announc.">
        <title>Draft genome sequences of the altered schaedler flora, a defined bacterial community from gnotobiotic mice.</title>
        <authorList>
            <person name="Wannemuehler M.J."/>
            <person name="Overstreet A.M."/>
            <person name="Ward D.V."/>
            <person name="Phillips G.J."/>
        </authorList>
    </citation>
    <scope>NUCLEOTIDE SEQUENCE [LARGE SCALE GENOMIC DNA]</scope>
    <source>
        <strain evidence="3 4">ASF492</strain>
    </source>
</reference>
<dbReference type="InterPro" id="IPR009343">
    <property type="entry name" value="DUF1002"/>
</dbReference>
<protein>
    <recommendedName>
        <fullName evidence="5">DUF1002 domain-containing protein</fullName>
    </recommendedName>
</protein>
<organism evidence="3 4">
    <name type="scientific">Eubacterium plexicaudatum ASF492</name>
    <dbReference type="NCBI Taxonomy" id="1235802"/>
    <lineage>
        <taxon>Bacteria</taxon>
        <taxon>Bacillati</taxon>
        <taxon>Bacillota</taxon>
        <taxon>Clostridia</taxon>
        <taxon>Eubacteriales</taxon>
        <taxon>Eubacteriaceae</taxon>
        <taxon>Eubacterium</taxon>
    </lineage>
</organism>
<accession>N2AL18</accession>